<evidence type="ECO:0000313" key="1">
    <source>
        <dbReference type="EMBL" id="ALV43591.1"/>
    </source>
</evidence>
<sequence length="182" mass="19703">MTQQRTGANVLKREITVTVREHSTAPAHTVFEVLADLRLHPGWGGAEASTLLSIEAPPGQATAGTEFTSTAEDAICRMRDSSVVTEAVRPSRFERVTESALESKKKGTQADWLLVHRYEIHPDGNQSDVTYTCRLVRATALPGPLAMFGIPVLRSLAAGEWARASRAGLRRLIVAAQSTARA</sequence>
<dbReference type="KEGG" id="psul:AU252_22440"/>
<dbReference type="Proteomes" id="UP000065151">
    <property type="component" value="Chromosome"/>
</dbReference>
<dbReference type="SUPFAM" id="SSF55961">
    <property type="entry name" value="Bet v1-like"/>
    <property type="match status" value="1"/>
</dbReference>
<gene>
    <name evidence="1" type="ORF">AU252_22440</name>
</gene>
<dbReference type="EMBL" id="CP013747">
    <property type="protein sequence ID" value="ALV43591.1"/>
    <property type="molecule type" value="Genomic_DNA"/>
</dbReference>
<name>A0A0U3FX48_9MICC</name>
<accession>A0A0U3FX48</accession>
<dbReference type="RefSeq" id="WP_058932593.1">
    <property type="nucleotide sequence ID" value="NZ_CP013747.1"/>
</dbReference>
<evidence type="ECO:0000313" key="2">
    <source>
        <dbReference type="Proteomes" id="UP000065151"/>
    </source>
</evidence>
<dbReference type="Gene3D" id="3.30.530.20">
    <property type="match status" value="1"/>
</dbReference>
<dbReference type="STRING" id="121292.AU252_22440"/>
<evidence type="ECO:0008006" key="3">
    <source>
        <dbReference type="Google" id="ProtNLM"/>
    </source>
</evidence>
<dbReference type="AlphaFoldDB" id="A0A0U3FX48"/>
<dbReference type="InterPro" id="IPR023393">
    <property type="entry name" value="START-like_dom_sf"/>
</dbReference>
<proteinExistence type="predicted"/>
<dbReference type="CDD" id="cd07812">
    <property type="entry name" value="SRPBCC"/>
    <property type="match status" value="1"/>
</dbReference>
<organism evidence="1">
    <name type="scientific">Pseudarthrobacter sulfonivorans</name>
    <dbReference type="NCBI Taxonomy" id="121292"/>
    <lineage>
        <taxon>Bacteria</taxon>
        <taxon>Bacillati</taxon>
        <taxon>Actinomycetota</taxon>
        <taxon>Actinomycetes</taxon>
        <taxon>Micrococcales</taxon>
        <taxon>Micrococcaceae</taxon>
        <taxon>Pseudarthrobacter</taxon>
    </lineage>
</organism>
<reference evidence="1 2" key="1">
    <citation type="submission" date="2015-12" db="EMBL/GenBank/DDBJ databases">
        <authorList>
            <person name="Shamseldin A."/>
            <person name="Moawad H."/>
            <person name="Abd El-Rahim W.M."/>
            <person name="Sadowsky M.J."/>
        </authorList>
    </citation>
    <scope>NUCLEOTIDE SEQUENCE [LARGE SCALE GENOMIC DNA]</scope>
    <source>
        <strain evidence="1 2">Ar51</strain>
    </source>
</reference>
<protein>
    <recommendedName>
        <fullName evidence="3">Polyketide cyclase</fullName>
    </recommendedName>
</protein>